<evidence type="ECO:0000256" key="5">
    <source>
        <dbReference type="ARBA" id="ARBA00023163"/>
    </source>
</evidence>
<evidence type="ECO:0000256" key="3">
    <source>
        <dbReference type="ARBA" id="ARBA00022737"/>
    </source>
</evidence>
<evidence type="ECO:0000256" key="1">
    <source>
        <dbReference type="ARBA" id="ARBA00010857"/>
    </source>
</evidence>
<dbReference type="Pfam" id="PF00382">
    <property type="entry name" value="TFIIB"/>
    <property type="match status" value="2"/>
</dbReference>
<dbReference type="SMART" id="SM00385">
    <property type="entry name" value="CYCLIN"/>
    <property type="match status" value="2"/>
</dbReference>
<dbReference type="PROSITE" id="PS51134">
    <property type="entry name" value="ZF_TFIIB"/>
    <property type="match status" value="1"/>
</dbReference>
<dbReference type="PRINTS" id="PR00685">
    <property type="entry name" value="TIFACTORIIB"/>
</dbReference>
<evidence type="ECO:0000259" key="7">
    <source>
        <dbReference type="PROSITE" id="PS51134"/>
    </source>
</evidence>
<dbReference type="GO" id="GO:0001174">
    <property type="term" value="P:transcriptional start site selection at RNA polymerase II promoter"/>
    <property type="evidence" value="ECO:0007669"/>
    <property type="project" value="EnsemblFungi"/>
</dbReference>
<dbReference type="GO" id="GO:0005634">
    <property type="term" value="C:nucleus"/>
    <property type="evidence" value="ECO:0007669"/>
    <property type="project" value="EnsemblFungi"/>
</dbReference>
<dbReference type="GO" id="GO:0017025">
    <property type="term" value="F:TBP-class protein binding"/>
    <property type="evidence" value="ECO:0007669"/>
    <property type="project" value="EnsemblFungi"/>
</dbReference>
<gene>
    <name evidence="8" type="ORF">PoMZ_10592</name>
</gene>
<sequence>MASMADIGLEADPYQADLNNTMQCNDCGVPTLLQEEVSSGDIVCTECGLVVGARIVDMGSEWRTFANDEAGDDPSRVGDAGNEIYGPSALETKVDMRRDQGASYKIMKSLNAANKKIQNEKGQAAINAGMAKIKDLVDKIHGGGNVIKQAQSLFREVEEAKALKGKSADAAVAGCIFIACRMEKVPRTFREIHALTNVSKKEIGRTYKALEEYVKKVNYENRGGAAAVDHKMPTADDDDDDMATKGTTAESLCTRYCSILGFRVSHLAERVAMHLARKSSSVADLAGRSPLSVAAACIYMMSHLIGEPRTSKDIAVVAGVSDGTIKTAYKFLLAAKDELCRDGEFDPATKQRREGLNLPASCPGPKALPSV</sequence>
<keyword evidence="4" id="KW-0805">Transcription regulation</keyword>
<protein>
    <recommendedName>
        <fullName evidence="2">Transcription initiation factor IIB</fullName>
    </recommendedName>
    <alternativeName>
        <fullName evidence="6">General transcription factor TFIIB</fullName>
    </alternativeName>
</protein>
<dbReference type="InterPro" id="IPR000812">
    <property type="entry name" value="TFIIB"/>
</dbReference>
<organism evidence="8 9">
    <name type="scientific">Pyricularia oryzae</name>
    <name type="common">Rice blast fungus</name>
    <name type="synonym">Magnaporthe oryzae</name>
    <dbReference type="NCBI Taxonomy" id="318829"/>
    <lineage>
        <taxon>Eukaryota</taxon>
        <taxon>Fungi</taxon>
        <taxon>Dikarya</taxon>
        <taxon>Ascomycota</taxon>
        <taxon>Pezizomycotina</taxon>
        <taxon>Sordariomycetes</taxon>
        <taxon>Sordariomycetidae</taxon>
        <taxon>Magnaporthales</taxon>
        <taxon>Pyriculariaceae</taxon>
        <taxon>Pyricularia</taxon>
    </lineage>
</organism>
<dbReference type="InterPro" id="IPR013150">
    <property type="entry name" value="TFIIB_cyclin"/>
</dbReference>
<dbReference type="InterPro" id="IPR013137">
    <property type="entry name" value="Znf_TFIIB"/>
</dbReference>
<dbReference type="Gene3D" id="1.10.472.10">
    <property type="entry name" value="Cyclin-like"/>
    <property type="match status" value="2"/>
</dbReference>
<name>A0A4P7N0M5_PYROR</name>
<evidence type="ECO:0000256" key="4">
    <source>
        <dbReference type="ARBA" id="ARBA00023015"/>
    </source>
</evidence>
<dbReference type="GO" id="GO:0016251">
    <property type="term" value="F:RNA polymerase II general transcription initiation factor activity"/>
    <property type="evidence" value="ECO:0007669"/>
    <property type="project" value="EnsemblFungi"/>
</dbReference>
<proteinExistence type="inferred from homology"/>
<dbReference type="GO" id="GO:0097550">
    <property type="term" value="C:transcription preinitiation complex"/>
    <property type="evidence" value="ECO:0007669"/>
    <property type="project" value="EnsemblFungi"/>
</dbReference>
<evidence type="ECO:0000313" key="9">
    <source>
        <dbReference type="Proteomes" id="UP000294847"/>
    </source>
</evidence>
<dbReference type="SUPFAM" id="SSF57783">
    <property type="entry name" value="Zinc beta-ribbon"/>
    <property type="match status" value="1"/>
</dbReference>
<dbReference type="GO" id="GO:0001139">
    <property type="term" value="F:RNA polymerase II complex recruiting activity"/>
    <property type="evidence" value="ECO:0007669"/>
    <property type="project" value="EnsemblFungi"/>
</dbReference>
<dbReference type="InterPro" id="IPR036915">
    <property type="entry name" value="Cyclin-like_sf"/>
</dbReference>
<reference evidence="8 9" key="1">
    <citation type="journal article" date="2019" name="Mol. Biol. Evol.">
        <title>Blast fungal genomes show frequent chromosomal changes, gene gains and losses, and effector gene turnover.</title>
        <authorList>
            <person name="Gomez Luciano L.B."/>
            <person name="Jason Tsai I."/>
            <person name="Chuma I."/>
            <person name="Tosa Y."/>
            <person name="Chen Y.H."/>
            <person name="Li J.Y."/>
            <person name="Li M.Y."/>
            <person name="Jade Lu M.Y."/>
            <person name="Nakayashiki H."/>
            <person name="Li W.H."/>
        </authorList>
    </citation>
    <scope>NUCLEOTIDE SEQUENCE [LARGE SCALE GENOMIC DNA]</scope>
    <source>
        <strain evidence="8">MZ5-1-6</strain>
    </source>
</reference>
<evidence type="ECO:0000313" key="8">
    <source>
        <dbReference type="EMBL" id="QBZ54882.1"/>
    </source>
</evidence>
<dbReference type="InterPro" id="IPR013763">
    <property type="entry name" value="Cyclin-like_dom"/>
</dbReference>
<dbReference type="AlphaFoldDB" id="A0A4P7N0M5"/>
<comment type="similarity">
    <text evidence="1">Belongs to the TFIIB family.</text>
</comment>
<keyword evidence="5" id="KW-0804">Transcription</keyword>
<dbReference type="InterPro" id="IPR023486">
    <property type="entry name" value="TFIIB_CS"/>
</dbReference>
<dbReference type="PANTHER" id="PTHR11618">
    <property type="entry name" value="TRANSCRIPTION INITIATION FACTOR IIB-RELATED"/>
    <property type="match status" value="1"/>
</dbReference>
<feature type="domain" description="TFIIB-type" evidence="7">
    <location>
        <begin position="20"/>
        <end position="52"/>
    </location>
</feature>
<accession>A0A4P7N0M5</accession>
<evidence type="ECO:0000256" key="2">
    <source>
        <dbReference type="ARBA" id="ARBA00013932"/>
    </source>
</evidence>
<dbReference type="CDD" id="cd20551">
    <property type="entry name" value="CYCLIN_TFIIB_rpt1"/>
    <property type="match status" value="1"/>
</dbReference>
<dbReference type="PANTHER" id="PTHR11618:SF13">
    <property type="entry name" value="TRANSCRIPTION INITIATION FACTOR IIB"/>
    <property type="match status" value="1"/>
</dbReference>
<dbReference type="Pfam" id="PF08271">
    <property type="entry name" value="Zn_Ribbon_TF"/>
    <property type="match status" value="1"/>
</dbReference>
<evidence type="ECO:0000256" key="6">
    <source>
        <dbReference type="ARBA" id="ARBA00031706"/>
    </source>
</evidence>
<dbReference type="GO" id="GO:0001113">
    <property type="term" value="P:transcription open complex formation at RNA polymerase II promoter"/>
    <property type="evidence" value="ECO:0007669"/>
    <property type="project" value="EnsemblFungi"/>
</dbReference>
<dbReference type="SUPFAM" id="SSF47954">
    <property type="entry name" value="Cyclin-like"/>
    <property type="match status" value="2"/>
</dbReference>
<keyword evidence="3" id="KW-0677">Repeat</keyword>
<dbReference type="Proteomes" id="UP000294847">
    <property type="component" value="Chromosome 1"/>
</dbReference>
<dbReference type="EMBL" id="CP034204">
    <property type="protein sequence ID" value="QBZ54882.1"/>
    <property type="molecule type" value="Genomic_DNA"/>
</dbReference>
<dbReference type="Gene3D" id="2.20.25.10">
    <property type="match status" value="1"/>
</dbReference>
<dbReference type="PROSITE" id="PS00782">
    <property type="entry name" value="TFIIB"/>
    <property type="match status" value="1"/>
</dbReference>
<dbReference type="VEuPathDB" id="FungiDB:M_BR32_EuGene_00117801"/>